<dbReference type="EMBL" id="JANEYF010004339">
    <property type="protein sequence ID" value="KAJ8931455.1"/>
    <property type="molecule type" value="Genomic_DNA"/>
</dbReference>
<protein>
    <recommendedName>
        <fullName evidence="5">DUF4794 domain-containing protein</fullName>
    </recommendedName>
</protein>
<dbReference type="AlphaFoldDB" id="A0AAV8WYZ6"/>
<name>A0AAV8WYZ6_9CUCU</name>
<evidence type="ECO:0000313" key="3">
    <source>
        <dbReference type="EMBL" id="KAJ8931455.1"/>
    </source>
</evidence>
<accession>A0AAV8WYZ6</accession>
<evidence type="ECO:0000256" key="1">
    <source>
        <dbReference type="SAM" id="MobiDB-lite"/>
    </source>
</evidence>
<dbReference type="Proteomes" id="UP001162156">
    <property type="component" value="Unassembled WGS sequence"/>
</dbReference>
<evidence type="ECO:0000256" key="2">
    <source>
        <dbReference type="SAM" id="SignalP"/>
    </source>
</evidence>
<sequence length="169" mass="19529">MYKLLSLLLLVLVTAFAEPQSRFLNQFQRAEPAPYQYSGWRPSSPEFNIPQPIYGPPPQEYGPPEELTTTVEPDVTTTEEPTTTEGFSEYEDVNSYVNEPQNQKLTQDEEKGVYYVYHPSGLLQRVIYVTKDDTQNMVYSARLKYENVQPITAPIYTYDSKTLELKRIN</sequence>
<feature type="chain" id="PRO_5043809997" description="DUF4794 domain-containing protein" evidence="2">
    <location>
        <begin position="18"/>
        <end position="169"/>
    </location>
</feature>
<evidence type="ECO:0000313" key="4">
    <source>
        <dbReference type="Proteomes" id="UP001162156"/>
    </source>
</evidence>
<gene>
    <name evidence="3" type="ORF">NQ314_015641</name>
</gene>
<keyword evidence="4" id="KW-1185">Reference proteome</keyword>
<keyword evidence="2" id="KW-0732">Signal</keyword>
<comment type="caution">
    <text evidence="3">The sequence shown here is derived from an EMBL/GenBank/DDBJ whole genome shotgun (WGS) entry which is preliminary data.</text>
</comment>
<feature type="signal peptide" evidence="2">
    <location>
        <begin position="1"/>
        <end position="17"/>
    </location>
</feature>
<feature type="compositionally biased region" description="Low complexity" evidence="1">
    <location>
        <begin position="62"/>
        <end position="85"/>
    </location>
</feature>
<proteinExistence type="predicted"/>
<reference evidence="3" key="1">
    <citation type="journal article" date="2023" name="Insect Mol. Biol.">
        <title>Genome sequencing provides insights into the evolution of gene families encoding plant cell wall-degrading enzymes in longhorned beetles.</title>
        <authorList>
            <person name="Shin N.R."/>
            <person name="Okamura Y."/>
            <person name="Kirsch R."/>
            <person name="Pauchet Y."/>
        </authorList>
    </citation>
    <scope>NUCLEOTIDE SEQUENCE</scope>
    <source>
        <strain evidence="3">RBIC_L_NR</strain>
    </source>
</reference>
<feature type="region of interest" description="Disordered" evidence="1">
    <location>
        <begin position="52"/>
        <end position="85"/>
    </location>
</feature>
<organism evidence="3 4">
    <name type="scientific">Rhamnusium bicolor</name>
    <dbReference type="NCBI Taxonomy" id="1586634"/>
    <lineage>
        <taxon>Eukaryota</taxon>
        <taxon>Metazoa</taxon>
        <taxon>Ecdysozoa</taxon>
        <taxon>Arthropoda</taxon>
        <taxon>Hexapoda</taxon>
        <taxon>Insecta</taxon>
        <taxon>Pterygota</taxon>
        <taxon>Neoptera</taxon>
        <taxon>Endopterygota</taxon>
        <taxon>Coleoptera</taxon>
        <taxon>Polyphaga</taxon>
        <taxon>Cucujiformia</taxon>
        <taxon>Chrysomeloidea</taxon>
        <taxon>Cerambycidae</taxon>
        <taxon>Lepturinae</taxon>
        <taxon>Rhagiini</taxon>
        <taxon>Rhamnusium</taxon>
    </lineage>
</organism>
<evidence type="ECO:0008006" key="5">
    <source>
        <dbReference type="Google" id="ProtNLM"/>
    </source>
</evidence>